<keyword evidence="2" id="KW-1133">Transmembrane helix</keyword>
<dbReference type="AlphaFoldDB" id="A0AAP3E892"/>
<dbReference type="GO" id="GO:0005886">
    <property type="term" value="C:plasma membrane"/>
    <property type="evidence" value="ECO:0007669"/>
    <property type="project" value="UniProtKB-SubCell"/>
</dbReference>
<comment type="similarity">
    <text evidence="1">Belongs to the BioY family.</text>
</comment>
<dbReference type="PANTHER" id="PTHR34295:SF1">
    <property type="entry name" value="BIOTIN TRANSPORTER BIOY"/>
    <property type="match status" value="1"/>
</dbReference>
<reference evidence="3 4" key="1">
    <citation type="submission" date="2022-09" db="EMBL/GenBank/DDBJ databases">
        <title>Enrichment on poylsaccharides allowed isolation of novel metabolic and taxonomic groups of Haloarchaea.</title>
        <authorList>
            <person name="Sorokin D.Y."/>
            <person name="Elcheninov A.G."/>
            <person name="Khizhniak T.V."/>
            <person name="Kolganova T.V."/>
            <person name="Kublanov I.V."/>
        </authorList>
    </citation>
    <scope>NUCLEOTIDE SEQUENCE [LARGE SCALE GENOMIC DNA]</scope>
    <source>
        <strain evidence="3 4">AArc-curdl1</strain>
    </source>
</reference>
<feature type="transmembrane region" description="Helical" evidence="2">
    <location>
        <begin position="93"/>
        <end position="115"/>
    </location>
</feature>
<dbReference type="Gene3D" id="1.10.1760.20">
    <property type="match status" value="1"/>
</dbReference>
<accession>A0AAP3E892</accession>
<evidence type="ECO:0000313" key="4">
    <source>
        <dbReference type="Proteomes" id="UP001321047"/>
    </source>
</evidence>
<keyword evidence="2" id="KW-0812">Transmembrane</keyword>
<keyword evidence="1" id="KW-1003">Cell membrane</keyword>
<name>A0AAP3E892_9EURY</name>
<organism evidence="3 4">
    <name type="scientific">Natronosalvus hydrolyticus</name>
    <dbReference type="NCBI Taxonomy" id="2979988"/>
    <lineage>
        <taxon>Archaea</taxon>
        <taxon>Methanobacteriati</taxon>
        <taxon>Methanobacteriota</taxon>
        <taxon>Stenosarchaea group</taxon>
        <taxon>Halobacteria</taxon>
        <taxon>Halobacteriales</taxon>
        <taxon>Natrialbaceae</taxon>
        <taxon>Natronosalvus</taxon>
    </lineage>
</organism>
<dbReference type="PANTHER" id="PTHR34295">
    <property type="entry name" value="BIOTIN TRANSPORTER BIOY"/>
    <property type="match status" value="1"/>
</dbReference>
<dbReference type="Proteomes" id="UP001321047">
    <property type="component" value="Unassembled WGS sequence"/>
</dbReference>
<evidence type="ECO:0000256" key="1">
    <source>
        <dbReference type="PIRNR" id="PIRNR016661"/>
    </source>
</evidence>
<feature type="transmembrane region" description="Helical" evidence="2">
    <location>
        <begin position="165"/>
        <end position="185"/>
    </location>
</feature>
<evidence type="ECO:0000313" key="3">
    <source>
        <dbReference type="EMBL" id="MCU4754496.1"/>
    </source>
</evidence>
<comment type="subcellular location">
    <subcellularLocation>
        <location evidence="1">Cell membrane</location>
        <topology evidence="1">Multi-pass membrane protein</topology>
    </subcellularLocation>
</comment>
<protein>
    <submittedName>
        <fullName evidence="3">Biotin transporter BioY</fullName>
    </submittedName>
</protein>
<feature type="transmembrane region" description="Helical" evidence="2">
    <location>
        <begin position="51"/>
        <end position="73"/>
    </location>
</feature>
<feature type="transmembrane region" description="Helical" evidence="2">
    <location>
        <begin position="127"/>
        <end position="153"/>
    </location>
</feature>
<dbReference type="PIRSF" id="PIRSF016661">
    <property type="entry name" value="BioY"/>
    <property type="match status" value="1"/>
</dbReference>
<keyword evidence="1 2" id="KW-0472">Membrane</keyword>
<dbReference type="InterPro" id="IPR003784">
    <property type="entry name" value="BioY"/>
</dbReference>
<feature type="transmembrane region" description="Helical" evidence="2">
    <location>
        <begin position="20"/>
        <end position="39"/>
    </location>
</feature>
<gene>
    <name evidence="3" type="ORF">OB919_21425</name>
</gene>
<keyword evidence="1" id="KW-0813">Transport</keyword>
<dbReference type="Pfam" id="PF02632">
    <property type="entry name" value="BioY"/>
    <property type="match status" value="1"/>
</dbReference>
<dbReference type="EMBL" id="JAOPJZ010000048">
    <property type="protein sequence ID" value="MCU4754496.1"/>
    <property type="molecule type" value="Genomic_DNA"/>
</dbReference>
<keyword evidence="4" id="KW-1185">Reference proteome</keyword>
<proteinExistence type="inferred from homology"/>
<dbReference type="GO" id="GO:0015225">
    <property type="term" value="F:biotin transmembrane transporter activity"/>
    <property type="evidence" value="ECO:0007669"/>
    <property type="project" value="UniProtKB-UniRule"/>
</dbReference>
<evidence type="ECO:0000256" key="2">
    <source>
        <dbReference type="SAM" id="Phobius"/>
    </source>
</evidence>
<comment type="caution">
    <text evidence="3">The sequence shown here is derived from an EMBL/GenBank/DDBJ whole genome shotgun (WGS) entry which is preliminary data.</text>
</comment>
<sequence>MATNSQSVDLVDGDVVRSFARAALLAALISATAYVSIPIPISPVPFTLQVLFVCLAGLVLGPVWGSVAMILYLAAGAIGIPVFSGGNGGIGHLFGHTGGYLWSYPVAAFVIGAMVHRGRTLKDVSAVSIPVLAVSLLAGLTLIYGIGVPWLAWVLEIGLAEAVSLGAAPFIPLDLVKLAAAAAIVKSGRIDTV</sequence>
<dbReference type="RefSeq" id="WP_342810794.1">
    <property type="nucleotide sequence ID" value="NZ_JAOPJZ010000048.1"/>
</dbReference>